<dbReference type="EMBL" id="BSPQ01000016">
    <property type="protein sequence ID" value="GLS91977.1"/>
    <property type="molecule type" value="Genomic_DNA"/>
</dbReference>
<dbReference type="InterPro" id="IPR010982">
    <property type="entry name" value="Lambda_DNA-bd_dom_sf"/>
</dbReference>
<sequence length="778" mass="86401">MRDQSLANFLVNSRKRAELSQEEAAERCSLVSNQKMISRIESSPLDFVVEILLDYISAVGANRETFWQLLDKPKKLLNESEIKMNTKLQNEIDQLVKNIDKTVLGLNDLPEHLHPKKLIEKMKAAKNDVGSIADTAIIGVMGPSDSGKSHILNLLMGVEIAPEGFQPMTAASTLFVHMSKKPKNLEEAQNVVVFKYEHEGRTFNLGMLNGEHEQFVLAKGDYKSLEKYGARDDDDNILYPEAYLAIVYVDAHVLKKVSLLDTPGQLIDPDYANKEEGVKLDSIDVRKAYEAMGLADSILFTSSVNKFLRDNEPEFYSNILRAPGNLPLDAKNPLKNITILATQAAGIKSIANFNEKTSKRAAISFHKAMGFLLYEDWQSQIDGLKIPTAKDWESRMLPFWDDNKEFMSAFTERFNQLADETVATLSEKRLSKVVAIRKNIISQVEIEMSSLTDKLRSNEERLEEVKMQDARFRKEVVSILEKFKAQENTINELKLETIDQVKSIVGNLKSEEFMAEFIGDRFEDKKSAKQGLSDAIGQYLETKCKKIIDSTSKRFVSEVEYLVNEFSALVPTAGQKDINSVSRISKAGYNTKRMPLSTFDGQSAFIGGMSGVATFGAMGAYVATISSNLGAYILVGQAAGVLTSLGITGSVTTLPWLVGATGGPVVWGAMLAAAVGYLVFRIFSDWKKSMAKSVVKGIDSNEIIDSIEGEISTYWSDTAKAFEFALKGLRDEADKHIKQLYKDAEETYDVKEINNAVTTLEDVISTLKTGDVKNLTAA</sequence>
<dbReference type="InterPro" id="IPR027417">
    <property type="entry name" value="P-loop_NTPase"/>
</dbReference>
<feature type="transmembrane region" description="Helical" evidence="2">
    <location>
        <begin position="631"/>
        <end position="658"/>
    </location>
</feature>
<gene>
    <name evidence="4" type="ORF">GCM10007916_30470</name>
</gene>
<dbReference type="SUPFAM" id="SSF47413">
    <property type="entry name" value="lambda repressor-like DNA-binding domains"/>
    <property type="match status" value="1"/>
</dbReference>
<dbReference type="Proteomes" id="UP001157353">
    <property type="component" value="Unassembled WGS sequence"/>
</dbReference>
<keyword evidence="5" id="KW-1185">Reference proteome</keyword>
<feature type="transmembrane region" description="Helical" evidence="2">
    <location>
        <begin position="604"/>
        <end position="624"/>
    </location>
</feature>
<evidence type="ECO:0000259" key="3">
    <source>
        <dbReference type="Pfam" id="PF00350"/>
    </source>
</evidence>
<proteinExistence type="predicted"/>
<feature type="transmembrane region" description="Helical" evidence="2">
    <location>
        <begin position="664"/>
        <end position="683"/>
    </location>
</feature>
<feature type="coiled-coil region" evidence="1">
    <location>
        <begin position="441"/>
        <end position="496"/>
    </location>
</feature>
<keyword evidence="1" id="KW-0175">Coiled coil</keyword>
<name>A0ABQ6E3Q7_9GAMM</name>
<dbReference type="RefSeq" id="WP_284205069.1">
    <property type="nucleotide sequence ID" value="NZ_BSPQ01000016.1"/>
</dbReference>
<reference evidence="5" key="1">
    <citation type="journal article" date="2019" name="Int. J. Syst. Evol. Microbiol.">
        <title>The Global Catalogue of Microorganisms (GCM) 10K type strain sequencing project: providing services to taxonomists for standard genome sequencing and annotation.</title>
        <authorList>
            <consortium name="The Broad Institute Genomics Platform"/>
            <consortium name="The Broad Institute Genome Sequencing Center for Infectious Disease"/>
            <person name="Wu L."/>
            <person name="Ma J."/>
        </authorList>
    </citation>
    <scope>NUCLEOTIDE SEQUENCE [LARGE SCALE GENOMIC DNA]</scope>
    <source>
        <strain evidence="5">NBRC 103166</strain>
    </source>
</reference>
<evidence type="ECO:0000313" key="4">
    <source>
        <dbReference type="EMBL" id="GLS91977.1"/>
    </source>
</evidence>
<feature type="domain" description="Dynamin N-terminal" evidence="3">
    <location>
        <begin position="138"/>
        <end position="315"/>
    </location>
</feature>
<keyword evidence="2" id="KW-0812">Transmembrane</keyword>
<dbReference type="SUPFAM" id="SSF52540">
    <property type="entry name" value="P-loop containing nucleoside triphosphate hydrolases"/>
    <property type="match status" value="1"/>
</dbReference>
<keyword evidence="2" id="KW-0472">Membrane</keyword>
<dbReference type="Pfam" id="PF00350">
    <property type="entry name" value="Dynamin_N"/>
    <property type="match status" value="1"/>
</dbReference>
<keyword evidence="2" id="KW-1133">Transmembrane helix</keyword>
<accession>A0ABQ6E3Q7</accession>
<evidence type="ECO:0000256" key="1">
    <source>
        <dbReference type="SAM" id="Coils"/>
    </source>
</evidence>
<comment type="caution">
    <text evidence="4">The sequence shown here is derived from an EMBL/GenBank/DDBJ whole genome shotgun (WGS) entry which is preliminary data.</text>
</comment>
<protein>
    <recommendedName>
        <fullName evidence="3">Dynamin N-terminal domain-containing protein</fullName>
    </recommendedName>
</protein>
<dbReference type="Gene3D" id="3.40.50.300">
    <property type="entry name" value="P-loop containing nucleotide triphosphate hydrolases"/>
    <property type="match status" value="1"/>
</dbReference>
<evidence type="ECO:0000313" key="5">
    <source>
        <dbReference type="Proteomes" id="UP001157353"/>
    </source>
</evidence>
<organism evidence="4 5">
    <name type="scientific">Psychromonas marina</name>
    <dbReference type="NCBI Taxonomy" id="88364"/>
    <lineage>
        <taxon>Bacteria</taxon>
        <taxon>Pseudomonadati</taxon>
        <taxon>Pseudomonadota</taxon>
        <taxon>Gammaproteobacteria</taxon>
        <taxon>Alteromonadales</taxon>
        <taxon>Psychromonadaceae</taxon>
        <taxon>Psychromonas</taxon>
    </lineage>
</organism>
<evidence type="ECO:0000256" key="2">
    <source>
        <dbReference type="SAM" id="Phobius"/>
    </source>
</evidence>
<dbReference type="InterPro" id="IPR045063">
    <property type="entry name" value="Dynamin_N"/>
</dbReference>